<comment type="pathway">
    <text evidence="1">Pigment biosynthesis; anthocyanin biosynthesis.</text>
</comment>
<dbReference type="PANTHER" id="PTHR48048:SF45">
    <property type="entry name" value="GLYCOSYLTRANSFERASE"/>
    <property type="match status" value="1"/>
</dbReference>
<reference evidence="9 11" key="1">
    <citation type="journal article" date="2014" name="PLoS ONE">
        <title>Global Analysis of Gene Expression Profiles in Physic Nut (Jatropha curcas L.) Seedlings Exposed to Salt Stress.</title>
        <authorList>
            <person name="Zhang L."/>
            <person name="Zhang C."/>
            <person name="Wu P."/>
            <person name="Chen Y."/>
            <person name="Li M."/>
            <person name="Jiang H."/>
            <person name="Wu G."/>
        </authorList>
    </citation>
    <scope>NUCLEOTIDE SEQUENCE [LARGE SCALE GENOMIC DNA]</scope>
    <source>
        <strain evidence="11">cv. GZQX0401</strain>
        <tissue evidence="9">Young leaves</tissue>
    </source>
</reference>
<dbReference type="Proteomes" id="UP000027138">
    <property type="component" value="Unassembled WGS sequence"/>
</dbReference>
<proteinExistence type="inferred from homology"/>
<keyword evidence="11" id="KW-1185">Reference proteome</keyword>
<dbReference type="EC" id="2.4.1.-" evidence="7"/>
<dbReference type="PROSITE" id="PS00375">
    <property type="entry name" value="UDPGT"/>
    <property type="match status" value="1"/>
</dbReference>
<organism evidence="9 11">
    <name type="scientific">Jatropha curcas</name>
    <name type="common">Barbados nut</name>
    <dbReference type="NCBI Taxonomy" id="180498"/>
    <lineage>
        <taxon>Eukaryota</taxon>
        <taxon>Viridiplantae</taxon>
        <taxon>Streptophyta</taxon>
        <taxon>Embryophyta</taxon>
        <taxon>Tracheophyta</taxon>
        <taxon>Spermatophyta</taxon>
        <taxon>Magnoliopsida</taxon>
        <taxon>eudicotyledons</taxon>
        <taxon>Gunneridae</taxon>
        <taxon>Pentapetalae</taxon>
        <taxon>rosids</taxon>
        <taxon>fabids</taxon>
        <taxon>Malpighiales</taxon>
        <taxon>Euphorbiaceae</taxon>
        <taxon>Crotonoideae</taxon>
        <taxon>Jatropheae</taxon>
        <taxon>Jatropha</taxon>
    </lineage>
</organism>
<accession>A0A067K7H9</accession>
<evidence type="ECO:0000256" key="8">
    <source>
        <dbReference type="SAM" id="MobiDB-lite"/>
    </source>
</evidence>
<evidence type="ECO:0000256" key="5">
    <source>
        <dbReference type="ARBA" id="ARBA00047606"/>
    </source>
</evidence>
<dbReference type="AlphaFoldDB" id="A0A067K7H9"/>
<dbReference type="GO" id="GO:0009718">
    <property type="term" value="P:anthocyanin-containing compound biosynthetic process"/>
    <property type="evidence" value="ECO:0007669"/>
    <property type="project" value="UniProtKB-UniPathway"/>
</dbReference>
<evidence type="ECO:0000256" key="7">
    <source>
        <dbReference type="RuleBase" id="RU362057"/>
    </source>
</evidence>
<dbReference type="InterPro" id="IPR035595">
    <property type="entry name" value="UDP_glycos_trans_CS"/>
</dbReference>
<evidence type="ECO:0000256" key="3">
    <source>
        <dbReference type="ARBA" id="ARBA00022676"/>
    </source>
</evidence>
<dbReference type="SUPFAM" id="SSF53756">
    <property type="entry name" value="UDP-Glycosyltransferase/glycogen phosphorylase"/>
    <property type="match status" value="1"/>
</dbReference>
<dbReference type="UniPathway" id="UPA00009"/>
<dbReference type="Pfam" id="PF00201">
    <property type="entry name" value="UDPGT"/>
    <property type="match status" value="1"/>
</dbReference>
<dbReference type="FunFam" id="3.40.50.2000:FF:000056">
    <property type="entry name" value="Glycosyltransferase"/>
    <property type="match status" value="1"/>
</dbReference>
<evidence type="ECO:0000313" key="10">
    <source>
        <dbReference type="EMBL" id="KDP27745.1"/>
    </source>
</evidence>
<dbReference type="Gene3D" id="3.40.50.2000">
    <property type="entry name" value="Glycogen Phosphorylase B"/>
    <property type="match status" value="2"/>
</dbReference>
<gene>
    <name evidence="9" type="ORF">JCGZ_19773</name>
    <name evidence="10" type="ORF">JCGZ_19774</name>
</gene>
<evidence type="ECO:0000313" key="9">
    <source>
        <dbReference type="EMBL" id="KDP27744.1"/>
    </source>
</evidence>
<evidence type="ECO:0000256" key="1">
    <source>
        <dbReference type="ARBA" id="ARBA00004935"/>
    </source>
</evidence>
<feature type="compositionally biased region" description="Polar residues" evidence="8">
    <location>
        <begin position="1"/>
        <end position="17"/>
    </location>
</feature>
<evidence type="ECO:0000256" key="4">
    <source>
        <dbReference type="ARBA" id="ARBA00022679"/>
    </source>
</evidence>
<evidence type="ECO:0000313" key="11">
    <source>
        <dbReference type="Proteomes" id="UP000027138"/>
    </source>
</evidence>
<dbReference type="InterPro" id="IPR002213">
    <property type="entry name" value="UDP_glucos_trans"/>
</dbReference>
<dbReference type="OrthoDB" id="5835829at2759"/>
<feature type="region of interest" description="Disordered" evidence="8">
    <location>
        <begin position="1"/>
        <end position="25"/>
    </location>
</feature>
<comment type="catalytic activity">
    <reaction evidence="5">
        <text>an anthocyanidin + UDP-alpha-D-glucose + H(+) = an anthocyanidin 3-O-beta-D-glucoside + UDP</text>
        <dbReference type="Rhea" id="RHEA:20093"/>
        <dbReference type="ChEBI" id="CHEBI:15378"/>
        <dbReference type="ChEBI" id="CHEBI:16307"/>
        <dbReference type="ChEBI" id="CHEBI:58223"/>
        <dbReference type="ChEBI" id="CHEBI:58885"/>
        <dbReference type="ChEBI" id="CHEBI:143576"/>
        <dbReference type="EC" id="2.4.1.115"/>
    </reaction>
</comment>
<comment type="similarity">
    <text evidence="2 6">Belongs to the UDP-glycosyltransferase family.</text>
</comment>
<sequence>MNSFQLQTPKPQAQTQDSAKKNRDPVKMEEAQLVFVPVPGMGHLISMVELAKLLLNRHHQLTITVLIMKLSNYDFNVIENYTQSVAASTSLSNRIRFMDLPKDEPEVFGFSSFIERQKPHVKQIVSEITKNESNSPRLIGLVLDMFCTPMIDVANDFGLPSYIFFTSSAAFLGFMLHMQVICDEQKANPTELKELNPELVVPSLVNPFPTKVMPSALLGKEILPPLQNFRRFKEVKGIIVNTFFELESYAIESFSDGKVKNLSPLYPVGPILNLGDDGRSKHQEIMQWLDNQPASSVVFLCFGSMGSLSEDQVKEIANALEHSGHRFLWSLRRPHPPTGRMEAPSDYDNPQEVLPEGFLDRMAGIGKVVGWAPQAAILAHEAIGGFVSHCGWNSMLESIWYGVPVAAWPIYGDQQFNAFEMVIEIGLAVEIKMDYRKDSEIIVSCDEIERGIRSVMELDSEKRKKVKQMSERSRMTIMEGGSSYMWLDRLMKDVMDNMS</sequence>
<evidence type="ECO:0000256" key="2">
    <source>
        <dbReference type="ARBA" id="ARBA00009995"/>
    </source>
</evidence>
<dbReference type="GO" id="GO:0047213">
    <property type="term" value="F:anthocyanidin 3-O-glucosyltransferase activity"/>
    <property type="evidence" value="ECO:0007669"/>
    <property type="project" value="UniProtKB-EC"/>
</dbReference>
<dbReference type="EMBL" id="KK914798">
    <property type="protein sequence ID" value="KDP27744.1"/>
    <property type="molecule type" value="Genomic_DNA"/>
</dbReference>
<dbReference type="EMBL" id="KK914798">
    <property type="protein sequence ID" value="KDP27745.1"/>
    <property type="molecule type" value="Genomic_DNA"/>
</dbReference>
<dbReference type="InterPro" id="IPR050481">
    <property type="entry name" value="UDP-glycosyltransf_plant"/>
</dbReference>
<keyword evidence="3 6" id="KW-0328">Glycosyltransferase</keyword>
<dbReference type="FunFam" id="3.40.50.2000:FF:000080">
    <property type="entry name" value="Glycosyltransferase"/>
    <property type="match status" value="1"/>
</dbReference>
<dbReference type="KEGG" id="jcu:105643701"/>
<dbReference type="CDD" id="cd03784">
    <property type="entry name" value="GT1_Gtf-like"/>
    <property type="match status" value="1"/>
</dbReference>
<name>A0A067K7H9_JATCU</name>
<dbReference type="PANTHER" id="PTHR48048">
    <property type="entry name" value="GLYCOSYLTRANSFERASE"/>
    <property type="match status" value="1"/>
</dbReference>
<protein>
    <recommendedName>
        <fullName evidence="7">Glycosyltransferase</fullName>
        <ecNumber evidence="7">2.4.1.-</ecNumber>
    </recommendedName>
</protein>
<evidence type="ECO:0000256" key="6">
    <source>
        <dbReference type="RuleBase" id="RU003718"/>
    </source>
</evidence>
<keyword evidence="4 6" id="KW-0808">Transferase</keyword>